<dbReference type="AlphaFoldDB" id="A0A182N0X0"/>
<keyword evidence="2" id="KW-1185">Reference proteome</keyword>
<evidence type="ECO:0000313" key="1">
    <source>
        <dbReference type="EnsemblMetazoa" id="ADIR001278-PA"/>
    </source>
</evidence>
<accession>A0A182N0X0</accession>
<reference evidence="2" key="1">
    <citation type="submission" date="2013-03" db="EMBL/GenBank/DDBJ databases">
        <title>The Genome Sequence of Anopheles dirus WRAIR2.</title>
        <authorList>
            <consortium name="The Broad Institute Genomics Platform"/>
            <person name="Neafsey D.E."/>
            <person name="Walton C."/>
            <person name="Walker B."/>
            <person name="Young S.K."/>
            <person name="Zeng Q."/>
            <person name="Gargeya S."/>
            <person name="Fitzgerald M."/>
            <person name="Haas B."/>
            <person name="Abouelleil A."/>
            <person name="Allen A.W."/>
            <person name="Alvarado L."/>
            <person name="Arachchi H.M."/>
            <person name="Berlin A.M."/>
            <person name="Chapman S.B."/>
            <person name="Gainer-Dewar J."/>
            <person name="Goldberg J."/>
            <person name="Griggs A."/>
            <person name="Gujja S."/>
            <person name="Hansen M."/>
            <person name="Howarth C."/>
            <person name="Imamovic A."/>
            <person name="Ireland A."/>
            <person name="Larimer J."/>
            <person name="McCowan C."/>
            <person name="Murphy C."/>
            <person name="Pearson M."/>
            <person name="Poon T.W."/>
            <person name="Priest M."/>
            <person name="Roberts A."/>
            <person name="Saif S."/>
            <person name="Shea T."/>
            <person name="Sisk P."/>
            <person name="Sykes S."/>
            <person name="Wortman J."/>
            <person name="Nusbaum C."/>
            <person name="Birren B."/>
        </authorList>
    </citation>
    <scope>NUCLEOTIDE SEQUENCE [LARGE SCALE GENOMIC DNA]</scope>
    <source>
        <strain evidence="2">WRAIR2</strain>
    </source>
</reference>
<dbReference type="Proteomes" id="UP000075884">
    <property type="component" value="Unassembled WGS sequence"/>
</dbReference>
<dbReference type="VEuPathDB" id="VectorBase:ADIR001278"/>
<protein>
    <submittedName>
        <fullName evidence="1">Uncharacterized protein</fullName>
    </submittedName>
</protein>
<organism evidence="1 2">
    <name type="scientific">Anopheles dirus</name>
    <dbReference type="NCBI Taxonomy" id="7168"/>
    <lineage>
        <taxon>Eukaryota</taxon>
        <taxon>Metazoa</taxon>
        <taxon>Ecdysozoa</taxon>
        <taxon>Arthropoda</taxon>
        <taxon>Hexapoda</taxon>
        <taxon>Insecta</taxon>
        <taxon>Pterygota</taxon>
        <taxon>Neoptera</taxon>
        <taxon>Endopterygota</taxon>
        <taxon>Diptera</taxon>
        <taxon>Nematocera</taxon>
        <taxon>Culicoidea</taxon>
        <taxon>Culicidae</taxon>
        <taxon>Anophelinae</taxon>
        <taxon>Anopheles</taxon>
    </lineage>
</organism>
<evidence type="ECO:0000313" key="2">
    <source>
        <dbReference type="Proteomes" id="UP000075884"/>
    </source>
</evidence>
<proteinExistence type="predicted"/>
<name>A0A182N0X0_9DIPT</name>
<reference evidence="1" key="2">
    <citation type="submission" date="2020-05" db="UniProtKB">
        <authorList>
            <consortium name="EnsemblMetazoa"/>
        </authorList>
    </citation>
    <scope>IDENTIFICATION</scope>
    <source>
        <strain evidence="1">WRAIR2</strain>
    </source>
</reference>
<dbReference type="EnsemblMetazoa" id="ADIR001278-RA">
    <property type="protein sequence ID" value="ADIR001278-PA"/>
    <property type="gene ID" value="ADIR001278"/>
</dbReference>
<sequence>MHDPAGRETIDELLRAQLVVQLPTLLCEIRAAGNILKEARLRRDGALCAATADVPAAIASDMRSAAEAADSKQFFICTQTIKRATGMLQQLEVDIRRELEAAGGGHGRRRWCSYLEQALDLMYALNWELHLVRLATNALYVHGQDGAGPGDQQQQQLQETDGLKDAIARLVAAIATKHFGPSPAPVEQ</sequence>